<comment type="caution">
    <text evidence="1">The sequence shown here is derived from an EMBL/GenBank/DDBJ whole genome shotgun (WGS) entry which is preliminary data.</text>
</comment>
<name>A0AAW2GPU7_9HYME</name>
<gene>
    <name evidence="1" type="ORF">PUN28_004164</name>
</gene>
<keyword evidence="2" id="KW-1185">Reference proteome</keyword>
<dbReference type="Proteomes" id="UP001430953">
    <property type="component" value="Unassembled WGS sequence"/>
</dbReference>
<organism evidence="1 2">
    <name type="scientific">Cardiocondyla obscurior</name>
    <dbReference type="NCBI Taxonomy" id="286306"/>
    <lineage>
        <taxon>Eukaryota</taxon>
        <taxon>Metazoa</taxon>
        <taxon>Ecdysozoa</taxon>
        <taxon>Arthropoda</taxon>
        <taxon>Hexapoda</taxon>
        <taxon>Insecta</taxon>
        <taxon>Pterygota</taxon>
        <taxon>Neoptera</taxon>
        <taxon>Endopterygota</taxon>
        <taxon>Hymenoptera</taxon>
        <taxon>Apocrita</taxon>
        <taxon>Aculeata</taxon>
        <taxon>Formicoidea</taxon>
        <taxon>Formicidae</taxon>
        <taxon>Myrmicinae</taxon>
        <taxon>Cardiocondyla</taxon>
    </lineage>
</organism>
<accession>A0AAW2GPU7</accession>
<evidence type="ECO:0000313" key="2">
    <source>
        <dbReference type="Proteomes" id="UP001430953"/>
    </source>
</evidence>
<evidence type="ECO:0000313" key="1">
    <source>
        <dbReference type="EMBL" id="KAL0129273.1"/>
    </source>
</evidence>
<proteinExistence type="predicted"/>
<sequence length="75" mass="8182">MPFPELHAIVVTGNNSMTQCDNDNTLALKEGPIRHSADILRRGGGPGRVSCIGGATFCHRQNFRTPLKFMQIGET</sequence>
<dbReference type="AlphaFoldDB" id="A0AAW2GPU7"/>
<protein>
    <submittedName>
        <fullName evidence="1">Uncharacterized protein</fullName>
    </submittedName>
</protein>
<dbReference type="EMBL" id="JADYXP020000003">
    <property type="protein sequence ID" value="KAL0129273.1"/>
    <property type="molecule type" value="Genomic_DNA"/>
</dbReference>
<reference evidence="1 2" key="1">
    <citation type="submission" date="2023-03" db="EMBL/GenBank/DDBJ databases">
        <title>High recombination rates correlate with genetic variation in Cardiocondyla obscurior ants.</title>
        <authorList>
            <person name="Errbii M."/>
        </authorList>
    </citation>
    <scope>NUCLEOTIDE SEQUENCE [LARGE SCALE GENOMIC DNA]</scope>
    <source>
        <strain evidence="1">Alpha-2009</strain>
        <tissue evidence="1">Whole body</tissue>
    </source>
</reference>